<dbReference type="PANTHER" id="PTHR47966">
    <property type="entry name" value="BETA-SITE APP-CLEAVING ENZYME, ISOFORM A-RELATED"/>
    <property type="match status" value="1"/>
</dbReference>
<evidence type="ECO:0000256" key="1">
    <source>
        <dbReference type="ARBA" id="ARBA00007447"/>
    </source>
</evidence>
<feature type="domain" description="Peptidase A1" evidence="3">
    <location>
        <begin position="1"/>
        <end position="320"/>
    </location>
</feature>
<dbReference type="InterPro" id="IPR001461">
    <property type="entry name" value="Aspartic_peptidase_A1"/>
</dbReference>
<dbReference type="SUPFAM" id="SSF50630">
    <property type="entry name" value="Acid proteases"/>
    <property type="match status" value="1"/>
</dbReference>
<dbReference type="OrthoDB" id="15189at2759"/>
<organism evidence="4 5">
    <name type="scientific">Ramularia collo-cygni</name>
    <dbReference type="NCBI Taxonomy" id="112498"/>
    <lineage>
        <taxon>Eukaryota</taxon>
        <taxon>Fungi</taxon>
        <taxon>Dikarya</taxon>
        <taxon>Ascomycota</taxon>
        <taxon>Pezizomycotina</taxon>
        <taxon>Dothideomycetes</taxon>
        <taxon>Dothideomycetidae</taxon>
        <taxon>Mycosphaerellales</taxon>
        <taxon>Mycosphaerellaceae</taxon>
        <taxon>Ramularia</taxon>
    </lineage>
</organism>
<dbReference type="GeneID" id="35601684"/>
<accession>A0A2D3UVH6</accession>
<dbReference type="Gene3D" id="2.40.70.10">
    <property type="entry name" value="Acid Proteases"/>
    <property type="match status" value="2"/>
</dbReference>
<feature type="disulfide bond" evidence="2">
    <location>
        <begin position="246"/>
        <end position="284"/>
    </location>
</feature>
<dbReference type="Pfam" id="PF00026">
    <property type="entry name" value="Asp"/>
    <property type="match status" value="2"/>
</dbReference>
<dbReference type="Proteomes" id="UP000225277">
    <property type="component" value="Unassembled WGS sequence"/>
</dbReference>
<evidence type="ECO:0000313" key="5">
    <source>
        <dbReference type="Proteomes" id="UP000225277"/>
    </source>
</evidence>
<dbReference type="RefSeq" id="XP_023627580.1">
    <property type="nucleotide sequence ID" value="XM_023771812.1"/>
</dbReference>
<evidence type="ECO:0000256" key="2">
    <source>
        <dbReference type="PIRSR" id="PIRSR601461-2"/>
    </source>
</evidence>
<dbReference type="CDD" id="cd05471">
    <property type="entry name" value="pepsin_like"/>
    <property type="match status" value="1"/>
</dbReference>
<dbReference type="AlphaFoldDB" id="A0A2D3UVH6"/>
<dbReference type="GO" id="GO:0004190">
    <property type="term" value="F:aspartic-type endopeptidase activity"/>
    <property type="evidence" value="ECO:0007669"/>
    <property type="project" value="InterPro"/>
</dbReference>
<dbReference type="EMBL" id="FJUY01000009">
    <property type="protein sequence ID" value="CZT20691.1"/>
    <property type="molecule type" value="Genomic_DNA"/>
</dbReference>
<evidence type="ECO:0000259" key="3">
    <source>
        <dbReference type="PROSITE" id="PS51767"/>
    </source>
</evidence>
<dbReference type="GO" id="GO:0006508">
    <property type="term" value="P:proteolysis"/>
    <property type="evidence" value="ECO:0007669"/>
    <property type="project" value="InterPro"/>
</dbReference>
<comment type="similarity">
    <text evidence="1">Belongs to the peptidase A1 family.</text>
</comment>
<dbReference type="PANTHER" id="PTHR47966:SF47">
    <property type="entry name" value="ENDOPEPTIDASE, PUTATIVE (AFU_ORTHOLOGUE AFUA_3G01220)-RELATED"/>
    <property type="match status" value="1"/>
</dbReference>
<dbReference type="InterPro" id="IPR021109">
    <property type="entry name" value="Peptidase_aspartic_dom_sf"/>
</dbReference>
<dbReference type="STRING" id="112498.A0A2D3UVH6"/>
<dbReference type="InterPro" id="IPR034164">
    <property type="entry name" value="Pepsin-like_dom"/>
</dbReference>
<dbReference type="GO" id="GO:0000324">
    <property type="term" value="C:fungal-type vacuole"/>
    <property type="evidence" value="ECO:0007669"/>
    <property type="project" value="TreeGrafter"/>
</dbReference>
<name>A0A2D3UVH6_9PEZI</name>
<proteinExistence type="inferred from homology"/>
<keyword evidence="5" id="KW-1185">Reference proteome</keyword>
<reference evidence="4 5" key="1">
    <citation type="submission" date="2016-03" db="EMBL/GenBank/DDBJ databases">
        <authorList>
            <person name="Ploux O."/>
        </authorList>
    </citation>
    <scope>NUCLEOTIDE SEQUENCE [LARGE SCALE GENOMIC DNA]</scope>
    <source>
        <strain evidence="4 5">URUG2</strain>
    </source>
</reference>
<dbReference type="PROSITE" id="PS51767">
    <property type="entry name" value="PEPTIDASE_A1"/>
    <property type="match status" value="1"/>
</dbReference>
<protein>
    <recommendedName>
        <fullName evidence="3">Peptidase A1 domain-containing protein</fullName>
    </recommendedName>
</protein>
<sequence length="322" mass="34839">MTFSDGKIADQNFRIEYGDGEFLTGEMGYQDVTFSGITVDNQQVALVDYAYWFGDGESSGLLGFAYPGITSAFSGPDPDKDTNNNSIVYNPFFFNAIEQGKTEPMFSLALTRETEGEAGQLAFGCLPNIPYKGDFVSTPLEVFQFPGSAVEITEFTYYTIIPDAYIISHGGATKEYFNSEGILLTGQPSETRDGISNTTLSNTTPVIVDSGSTLVSLSTALAAKVNALFDPPATYMSAQDVYEVDCNATPPKFGVRIAGHDFYLQDQDLLLTGELGLDPDTGMCITGVQPFASEPFILGDTFLKNVVAVFDVGKGEMRFAEQ</sequence>
<gene>
    <name evidence="4" type="ORF">RCC_06549</name>
</gene>
<dbReference type="InterPro" id="IPR033121">
    <property type="entry name" value="PEPTIDASE_A1"/>
</dbReference>
<evidence type="ECO:0000313" key="4">
    <source>
        <dbReference type="EMBL" id="CZT20691.1"/>
    </source>
</evidence>
<keyword evidence="2" id="KW-1015">Disulfide bond</keyword>